<evidence type="ECO:0000313" key="9">
    <source>
        <dbReference type="Proteomes" id="UP000095287"/>
    </source>
</evidence>
<dbReference type="GO" id="GO:0007018">
    <property type="term" value="P:microtubule-based movement"/>
    <property type="evidence" value="ECO:0007669"/>
    <property type="project" value="InterPro"/>
</dbReference>
<dbReference type="PROSITE" id="PS50067">
    <property type="entry name" value="KINESIN_MOTOR_2"/>
    <property type="match status" value="1"/>
</dbReference>
<protein>
    <submittedName>
        <fullName evidence="10">Kinesin motor domain-containing protein</fullName>
    </submittedName>
</protein>
<evidence type="ECO:0000256" key="2">
    <source>
        <dbReference type="ARBA" id="ARBA00022741"/>
    </source>
</evidence>
<accession>A0A1I7ZW38</accession>
<sequence>MVSMLGEASSLQRPPRPPAIPLRRRAISATDLRALGNQPPPEATIKVFARLRPVPDEPVCELVVESDGRKSVIVDKNKFSFFDVLGACTTQTEVFDIVGQPLLDSFLEGYNVCLMAYGHTCSGKTHSMSGTYNDPGIIPRFCDRLWKRISGGQVTASFFEIYQEKVYDLLSATRQPLRIRGMEQPYVEGMRSVVIEDAEQFEELLSVGWTNRATSATVANDRSSRSHALFTIRYTRQQKVDEEEATVSSTCYFVDLAGSEKTPLTGVYRDESVAINVSLTELRRVVMARASNPSGFVSCRGSALTRLLQGAFIGNSRTCVLATLAPSKEMQSETLATLRFAANASKVELKAEVQVNKTSFLQKENVRLMHLLGSQDTAELEEKLRREARAALQEEVAGEVETLKKIIDGLKEQLEEQKMTAAEKERVAEEMQTFVLMQNNLQGQTNVVMQQIVQGSSANEASLAEAEIAVAIANDVLESFGKKAIFSFKLELSDNLEYGLANAVRVRLMNRKQRISADLTLAEFYGLKTRLCEAYGTSLVDGENLGVVERLLYSENWHWNRTDSRKSNLFNTAMINSLRMTANARKSSVAHIRKSLAFRRTSIFSPNMEPVEEKTDEVFDFMNLNFATALKSAIEDAEKIATESMATWLARNIDTVQKTHEHLRAIEQKIMQDKGAILLAKYDALGAIKALVEGVSGARNMEAFQMATTIFSDMLQAGTTLTNSLDSWNHSLQEGIPGEMFLENMEREVQDLFYNLGKFVFWAGANPPDFSLNEGALKTMNLAMRTELTTISGVLEKRVVRVRQYTGFIFRAVLLLGEAFLVIQKDFMKAPWNYTVMNTILWPLYRLIRAVMKVRSCAIPQDMIDTVKELQLTVREEIRAEDVKKIADRYFEDFLKACFNNNA</sequence>
<dbReference type="GO" id="GO:0016887">
    <property type="term" value="F:ATP hydrolysis activity"/>
    <property type="evidence" value="ECO:0007669"/>
    <property type="project" value="TreeGrafter"/>
</dbReference>
<dbReference type="Gene3D" id="3.40.850.10">
    <property type="entry name" value="Kinesin motor domain"/>
    <property type="match status" value="1"/>
</dbReference>
<dbReference type="PANTHER" id="PTHR24115">
    <property type="entry name" value="KINESIN-RELATED"/>
    <property type="match status" value="1"/>
</dbReference>
<dbReference type="InterPro" id="IPR001752">
    <property type="entry name" value="Kinesin_motor_dom"/>
</dbReference>
<name>A0A1I7ZW38_9BILA</name>
<dbReference type="SMART" id="SM00129">
    <property type="entry name" value="KISc"/>
    <property type="match status" value="1"/>
</dbReference>
<dbReference type="GO" id="GO:0008017">
    <property type="term" value="F:microtubule binding"/>
    <property type="evidence" value="ECO:0007669"/>
    <property type="project" value="InterPro"/>
</dbReference>
<dbReference type="PRINTS" id="PR00380">
    <property type="entry name" value="KINESINHEAVY"/>
</dbReference>
<evidence type="ECO:0000256" key="5">
    <source>
        <dbReference type="PROSITE-ProRule" id="PRU00283"/>
    </source>
</evidence>
<keyword evidence="2 5" id="KW-0547">Nucleotide-binding</keyword>
<evidence type="ECO:0000256" key="6">
    <source>
        <dbReference type="SAM" id="Coils"/>
    </source>
</evidence>
<dbReference type="Proteomes" id="UP000095287">
    <property type="component" value="Unplaced"/>
</dbReference>
<evidence type="ECO:0000259" key="8">
    <source>
        <dbReference type="PROSITE" id="PS50067"/>
    </source>
</evidence>
<feature type="binding site" evidence="5">
    <location>
        <begin position="118"/>
        <end position="125"/>
    </location>
    <ligand>
        <name>ATP</name>
        <dbReference type="ChEBI" id="CHEBI:30616"/>
    </ligand>
</feature>
<evidence type="ECO:0000256" key="7">
    <source>
        <dbReference type="SAM" id="MobiDB-lite"/>
    </source>
</evidence>
<keyword evidence="4" id="KW-0963">Cytoplasm</keyword>
<proteinExistence type="inferred from homology"/>
<dbReference type="Pfam" id="PF00225">
    <property type="entry name" value="Kinesin"/>
    <property type="match status" value="1"/>
</dbReference>
<dbReference type="InterPro" id="IPR036961">
    <property type="entry name" value="Kinesin_motor_dom_sf"/>
</dbReference>
<dbReference type="PANTHER" id="PTHR24115:SF546">
    <property type="entry name" value="KINESIN-LIKE PROTEIN KIF14"/>
    <property type="match status" value="1"/>
</dbReference>
<dbReference type="InterPro" id="IPR027640">
    <property type="entry name" value="Kinesin-like_fam"/>
</dbReference>
<evidence type="ECO:0000256" key="4">
    <source>
        <dbReference type="ARBA" id="ARBA00023212"/>
    </source>
</evidence>
<feature type="region of interest" description="Disordered" evidence="7">
    <location>
        <begin position="1"/>
        <end position="20"/>
    </location>
</feature>
<evidence type="ECO:0000256" key="1">
    <source>
        <dbReference type="ARBA" id="ARBA00004245"/>
    </source>
</evidence>
<comment type="similarity">
    <text evidence="5">Belongs to the TRAFAC class myosin-kinesin ATPase superfamily. Kinesin family.</text>
</comment>
<dbReference type="GO" id="GO:0005524">
    <property type="term" value="F:ATP binding"/>
    <property type="evidence" value="ECO:0007669"/>
    <property type="project" value="UniProtKB-UniRule"/>
</dbReference>
<keyword evidence="4" id="KW-0206">Cytoskeleton</keyword>
<dbReference type="InterPro" id="IPR027417">
    <property type="entry name" value="P-loop_NTPase"/>
</dbReference>
<dbReference type="WBParaSite" id="L893_g30361.t1">
    <property type="protein sequence ID" value="L893_g30361.t1"/>
    <property type="gene ID" value="L893_g30361"/>
</dbReference>
<keyword evidence="6" id="KW-0175">Coiled coil</keyword>
<organism evidence="9 10">
    <name type="scientific">Steinernema glaseri</name>
    <dbReference type="NCBI Taxonomy" id="37863"/>
    <lineage>
        <taxon>Eukaryota</taxon>
        <taxon>Metazoa</taxon>
        <taxon>Ecdysozoa</taxon>
        <taxon>Nematoda</taxon>
        <taxon>Chromadorea</taxon>
        <taxon>Rhabditida</taxon>
        <taxon>Tylenchina</taxon>
        <taxon>Panagrolaimomorpha</taxon>
        <taxon>Strongyloidoidea</taxon>
        <taxon>Steinernematidae</taxon>
        <taxon>Steinernema</taxon>
    </lineage>
</organism>
<evidence type="ECO:0000313" key="10">
    <source>
        <dbReference type="WBParaSite" id="L893_g30361.t1"/>
    </source>
</evidence>
<feature type="coiled-coil region" evidence="6">
    <location>
        <begin position="393"/>
        <end position="431"/>
    </location>
</feature>
<dbReference type="SUPFAM" id="SSF52540">
    <property type="entry name" value="P-loop containing nucleoside triphosphate hydrolases"/>
    <property type="match status" value="1"/>
</dbReference>
<feature type="domain" description="Kinesin motor" evidence="8">
    <location>
        <begin position="44"/>
        <end position="347"/>
    </location>
</feature>
<keyword evidence="5" id="KW-0505">Motor protein</keyword>
<dbReference type="AlphaFoldDB" id="A0A1I7ZW38"/>
<keyword evidence="9" id="KW-1185">Reference proteome</keyword>
<reference evidence="10" key="1">
    <citation type="submission" date="2016-11" db="UniProtKB">
        <authorList>
            <consortium name="WormBaseParasite"/>
        </authorList>
    </citation>
    <scope>IDENTIFICATION</scope>
</reference>
<evidence type="ECO:0000256" key="3">
    <source>
        <dbReference type="ARBA" id="ARBA00022840"/>
    </source>
</evidence>
<dbReference type="GO" id="GO:0005871">
    <property type="term" value="C:kinesin complex"/>
    <property type="evidence" value="ECO:0007669"/>
    <property type="project" value="TreeGrafter"/>
</dbReference>
<dbReference type="GO" id="GO:0003777">
    <property type="term" value="F:microtubule motor activity"/>
    <property type="evidence" value="ECO:0007669"/>
    <property type="project" value="InterPro"/>
</dbReference>
<dbReference type="GO" id="GO:0005874">
    <property type="term" value="C:microtubule"/>
    <property type="evidence" value="ECO:0007669"/>
    <property type="project" value="TreeGrafter"/>
</dbReference>
<keyword evidence="3 5" id="KW-0067">ATP-binding</keyword>
<dbReference type="CDD" id="cd00106">
    <property type="entry name" value="KISc"/>
    <property type="match status" value="1"/>
</dbReference>
<comment type="subcellular location">
    <subcellularLocation>
        <location evidence="1">Cytoplasm</location>
        <location evidence="1">Cytoskeleton</location>
    </subcellularLocation>
</comment>